<dbReference type="EMBL" id="JARBHB010000003">
    <property type="protein sequence ID" value="KAJ8889356.1"/>
    <property type="molecule type" value="Genomic_DNA"/>
</dbReference>
<feature type="region of interest" description="Disordered" evidence="1">
    <location>
        <begin position="176"/>
        <end position="200"/>
    </location>
</feature>
<accession>A0ABQ9HZ36</accession>
<comment type="caution">
    <text evidence="2">The sequence shown here is derived from an EMBL/GenBank/DDBJ whole genome shotgun (WGS) entry which is preliminary data.</text>
</comment>
<sequence length="360" mass="39693">MPLFGGFSRRSPVSTVLAYRRCSVLASVSPLSALKSQDFVVYARLLASRPGSIPGRVTGFSHMGIVPDDAVDWWVFSGISRFPHLFIPAPLHPHRPQSPSSALKTTLLRAAQISSLTLCLLQTILWRLQKQEYPEKTHSTSATLIDLSNQDLTPARNRTRLAKVGGKVGGCGAGLAKTGPHGASRHHSGVTHTDRSPHGPPPIHYVTLRREKLVWCGWPQHNSQRSRPQGETTLQHARRHILASPACCSIRLPCQISLATSFHGSRSRNFACGNRCGRCRWSVGFLGNVQFPPPLHSGAASYSPRFTHIGPRHLEPSRHLHSPTTYTMDFYQQRGTVREKKHGHLSRVTRRGWGIVGGGL</sequence>
<name>A0ABQ9HZ36_9NEOP</name>
<evidence type="ECO:0000313" key="3">
    <source>
        <dbReference type="Proteomes" id="UP001159363"/>
    </source>
</evidence>
<protein>
    <submittedName>
        <fullName evidence="2">Uncharacterized protein</fullName>
    </submittedName>
</protein>
<organism evidence="2 3">
    <name type="scientific">Dryococelus australis</name>
    <dbReference type="NCBI Taxonomy" id="614101"/>
    <lineage>
        <taxon>Eukaryota</taxon>
        <taxon>Metazoa</taxon>
        <taxon>Ecdysozoa</taxon>
        <taxon>Arthropoda</taxon>
        <taxon>Hexapoda</taxon>
        <taxon>Insecta</taxon>
        <taxon>Pterygota</taxon>
        <taxon>Neoptera</taxon>
        <taxon>Polyneoptera</taxon>
        <taxon>Phasmatodea</taxon>
        <taxon>Verophasmatodea</taxon>
        <taxon>Anareolatae</taxon>
        <taxon>Phasmatidae</taxon>
        <taxon>Eurycanthinae</taxon>
        <taxon>Dryococelus</taxon>
    </lineage>
</organism>
<reference evidence="2 3" key="1">
    <citation type="submission" date="2023-02" db="EMBL/GenBank/DDBJ databases">
        <title>LHISI_Scaffold_Assembly.</title>
        <authorList>
            <person name="Stuart O.P."/>
            <person name="Cleave R."/>
            <person name="Magrath M.J.L."/>
            <person name="Mikheyev A.S."/>
        </authorList>
    </citation>
    <scope>NUCLEOTIDE SEQUENCE [LARGE SCALE GENOMIC DNA]</scope>
    <source>
        <strain evidence="2">Daus_M_001</strain>
        <tissue evidence="2">Leg muscle</tissue>
    </source>
</reference>
<keyword evidence="3" id="KW-1185">Reference proteome</keyword>
<gene>
    <name evidence="2" type="ORF">PR048_008855</name>
</gene>
<evidence type="ECO:0000256" key="1">
    <source>
        <dbReference type="SAM" id="MobiDB-lite"/>
    </source>
</evidence>
<proteinExistence type="predicted"/>
<dbReference type="Proteomes" id="UP001159363">
    <property type="component" value="Chromosome 3"/>
</dbReference>
<evidence type="ECO:0000313" key="2">
    <source>
        <dbReference type="EMBL" id="KAJ8889356.1"/>
    </source>
</evidence>